<evidence type="ECO:0000256" key="1">
    <source>
        <dbReference type="SAM" id="Coils"/>
    </source>
</evidence>
<organism evidence="2 3">
    <name type="scientific">Papaver nudicaule</name>
    <name type="common">Iceland poppy</name>
    <dbReference type="NCBI Taxonomy" id="74823"/>
    <lineage>
        <taxon>Eukaryota</taxon>
        <taxon>Viridiplantae</taxon>
        <taxon>Streptophyta</taxon>
        <taxon>Embryophyta</taxon>
        <taxon>Tracheophyta</taxon>
        <taxon>Spermatophyta</taxon>
        <taxon>Magnoliopsida</taxon>
        <taxon>Ranunculales</taxon>
        <taxon>Papaveraceae</taxon>
        <taxon>Papaveroideae</taxon>
        <taxon>Papaver</taxon>
    </lineage>
</organism>
<dbReference type="AlphaFoldDB" id="A0AA41S6R7"/>
<dbReference type="EMBL" id="JAJJMA010068179">
    <property type="protein sequence ID" value="MCL7027433.1"/>
    <property type="molecule type" value="Genomic_DNA"/>
</dbReference>
<sequence>MSWYADPELFLYFWDSSEGYSTARIVTKYNVPIGVRDLYRLVVYWDHKKNLGVWSTQVEELTSIVKSLPTPEKLAEKLQLVRERNSELVAEITLLKDRQNNEVTNLQNLLNEEKNSKQASEKIVHDLTAKLEECRGAGGGSGDMQPWISSDTVPSHWVAFEELDVLNLPKNVPVTIMEEPSKPKLVKDVTTNVNRFYRGLFIVAVNVQDLIPDNEKARFDPDIWGLYKNTGVTYAARKLLKSEM</sequence>
<accession>A0AA41S6R7</accession>
<name>A0AA41S6R7_PAPNU</name>
<keyword evidence="3" id="KW-1185">Reference proteome</keyword>
<protein>
    <submittedName>
        <fullName evidence="2">Uncharacterized protein</fullName>
    </submittedName>
</protein>
<keyword evidence="1" id="KW-0175">Coiled coil</keyword>
<evidence type="ECO:0000313" key="2">
    <source>
        <dbReference type="EMBL" id="MCL7027433.1"/>
    </source>
</evidence>
<feature type="coiled-coil region" evidence="1">
    <location>
        <begin position="78"/>
        <end position="116"/>
    </location>
</feature>
<reference evidence="2" key="1">
    <citation type="submission" date="2022-03" db="EMBL/GenBank/DDBJ databases">
        <title>A functionally conserved STORR gene fusion in Papaver species that diverged 16.8 million years ago.</title>
        <authorList>
            <person name="Catania T."/>
        </authorList>
    </citation>
    <scope>NUCLEOTIDE SEQUENCE</scope>
    <source>
        <strain evidence="2">S-191538</strain>
    </source>
</reference>
<evidence type="ECO:0000313" key="3">
    <source>
        <dbReference type="Proteomes" id="UP001177140"/>
    </source>
</evidence>
<dbReference type="Proteomes" id="UP001177140">
    <property type="component" value="Unassembled WGS sequence"/>
</dbReference>
<gene>
    <name evidence="2" type="ORF">MKW94_030687</name>
</gene>
<comment type="caution">
    <text evidence="2">The sequence shown here is derived from an EMBL/GenBank/DDBJ whole genome shotgun (WGS) entry which is preliminary data.</text>
</comment>
<proteinExistence type="predicted"/>